<keyword evidence="5" id="KW-1185">Reference proteome</keyword>
<evidence type="ECO:0000256" key="3">
    <source>
        <dbReference type="SAM" id="SignalP"/>
    </source>
</evidence>
<gene>
    <name evidence="4" type="ORF">B0J11DRAFT_576962</name>
</gene>
<evidence type="ECO:0008006" key="6">
    <source>
        <dbReference type="Google" id="ProtNLM"/>
    </source>
</evidence>
<feature type="region of interest" description="Disordered" evidence="1">
    <location>
        <begin position="248"/>
        <end position="300"/>
    </location>
</feature>
<keyword evidence="3" id="KW-0732">Signal</keyword>
<evidence type="ECO:0000313" key="4">
    <source>
        <dbReference type="EMBL" id="KAH7132010.1"/>
    </source>
</evidence>
<feature type="compositionally biased region" description="Low complexity" evidence="1">
    <location>
        <begin position="158"/>
        <end position="174"/>
    </location>
</feature>
<dbReference type="AlphaFoldDB" id="A0A9P9E5Z4"/>
<evidence type="ECO:0000256" key="1">
    <source>
        <dbReference type="SAM" id="MobiDB-lite"/>
    </source>
</evidence>
<dbReference type="EMBL" id="JAGMWT010000003">
    <property type="protein sequence ID" value="KAH7132010.1"/>
    <property type="molecule type" value="Genomic_DNA"/>
</dbReference>
<keyword evidence="2" id="KW-1133">Transmembrane helix</keyword>
<feature type="compositionally biased region" description="Pro residues" evidence="1">
    <location>
        <begin position="273"/>
        <end position="291"/>
    </location>
</feature>
<proteinExistence type="predicted"/>
<evidence type="ECO:0000313" key="5">
    <source>
        <dbReference type="Proteomes" id="UP000700596"/>
    </source>
</evidence>
<accession>A0A9P9E5Z4</accession>
<protein>
    <recommendedName>
        <fullName evidence="6">Mid2 domain-containing protein</fullName>
    </recommendedName>
</protein>
<sequence length="335" mass="36151">MRFLLLSFSCAFLSKTLVRRVGASCYYPDGTFPTDYVYTACSGSEFTSCCILDEADQCLANGLCYYPKGKYMFRGACSDKTWKSESCFQHCTGGDVKGTYDRLVSCGNNRYCCYSDGSTCCNDDSKVFNIGNTTIIKDLALTASFTLPVQTPTGLPKSGTSSTTLSRKTSSTESELATNTASLGTESNTAVAATSTPTSSTSKSSTGSHGVSKTIVIAGAIGGVVILIIAITLVWFCVRRRYNKKLAAGTNPQSFPMSGDGFQKLPDKTPRPVENPTPLHSPAPPYQPYQPPAYQSPVQYPSNGAVEIDNSYLAPSKNQWGQPIYEAPDQTYRRI</sequence>
<keyword evidence="2" id="KW-0472">Membrane</keyword>
<evidence type="ECO:0000256" key="2">
    <source>
        <dbReference type="SAM" id="Phobius"/>
    </source>
</evidence>
<dbReference type="OrthoDB" id="5215637at2759"/>
<feature type="compositionally biased region" description="Polar residues" evidence="1">
    <location>
        <begin position="175"/>
        <end position="186"/>
    </location>
</feature>
<feature type="transmembrane region" description="Helical" evidence="2">
    <location>
        <begin position="215"/>
        <end position="238"/>
    </location>
</feature>
<feature type="compositionally biased region" description="Low complexity" evidence="1">
    <location>
        <begin position="187"/>
        <end position="209"/>
    </location>
</feature>
<name>A0A9P9E5Z4_9PLEO</name>
<feature type="signal peptide" evidence="3">
    <location>
        <begin position="1"/>
        <end position="23"/>
    </location>
</feature>
<keyword evidence="2" id="KW-0812">Transmembrane</keyword>
<comment type="caution">
    <text evidence="4">The sequence shown here is derived from an EMBL/GenBank/DDBJ whole genome shotgun (WGS) entry which is preliminary data.</text>
</comment>
<reference evidence="4" key="1">
    <citation type="journal article" date="2021" name="Nat. Commun.">
        <title>Genetic determinants of endophytism in the Arabidopsis root mycobiome.</title>
        <authorList>
            <person name="Mesny F."/>
            <person name="Miyauchi S."/>
            <person name="Thiergart T."/>
            <person name="Pickel B."/>
            <person name="Atanasova L."/>
            <person name="Karlsson M."/>
            <person name="Huettel B."/>
            <person name="Barry K.W."/>
            <person name="Haridas S."/>
            <person name="Chen C."/>
            <person name="Bauer D."/>
            <person name="Andreopoulos W."/>
            <person name="Pangilinan J."/>
            <person name="LaButti K."/>
            <person name="Riley R."/>
            <person name="Lipzen A."/>
            <person name="Clum A."/>
            <person name="Drula E."/>
            <person name="Henrissat B."/>
            <person name="Kohler A."/>
            <person name="Grigoriev I.V."/>
            <person name="Martin F.M."/>
            <person name="Hacquard S."/>
        </authorList>
    </citation>
    <scope>NUCLEOTIDE SEQUENCE</scope>
    <source>
        <strain evidence="4">MPI-CAGE-CH-0243</strain>
    </source>
</reference>
<dbReference type="CDD" id="cd12087">
    <property type="entry name" value="TM_EGFR-like"/>
    <property type="match status" value="1"/>
</dbReference>
<feature type="chain" id="PRO_5040156139" description="Mid2 domain-containing protein" evidence="3">
    <location>
        <begin position="24"/>
        <end position="335"/>
    </location>
</feature>
<dbReference type="Proteomes" id="UP000700596">
    <property type="component" value="Unassembled WGS sequence"/>
</dbReference>
<organism evidence="4 5">
    <name type="scientific">Dendryphion nanum</name>
    <dbReference type="NCBI Taxonomy" id="256645"/>
    <lineage>
        <taxon>Eukaryota</taxon>
        <taxon>Fungi</taxon>
        <taxon>Dikarya</taxon>
        <taxon>Ascomycota</taxon>
        <taxon>Pezizomycotina</taxon>
        <taxon>Dothideomycetes</taxon>
        <taxon>Pleosporomycetidae</taxon>
        <taxon>Pleosporales</taxon>
        <taxon>Torulaceae</taxon>
        <taxon>Dendryphion</taxon>
    </lineage>
</organism>
<feature type="region of interest" description="Disordered" evidence="1">
    <location>
        <begin position="153"/>
        <end position="209"/>
    </location>
</feature>